<dbReference type="EMBL" id="OMOF01000426">
    <property type="protein sequence ID" value="SPF50585.1"/>
    <property type="molecule type" value="Genomic_DNA"/>
</dbReference>
<evidence type="ECO:0000313" key="1">
    <source>
        <dbReference type="EMBL" id="SPF50585.1"/>
    </source>
</evidence>
<sequence length="40" mass="4632">MQTKLNPITHNTPYNFTLEKIIRSIIISISHRCRASSYPS</sequence>
<name>A0A2U3LF71_9FIRM</name>
<proteinExistence type="predicted"/>
<accession>A0A2U3LF71</accession>
<reference evidence="2" key="1">
    <citation type="submission" date="2018-02" db="EMBL/GenBank/DDBJ databases">
        <authorList>
            <person name="Hausmann B."/>
        </authorList>
    </citation>
    <scope>NUCLEOTIDE SEQUENCE [LARGE SCALE GENOMIC DNA]</scope>
    <source>
        <strain evidence="2">Peat soil MAG SbF1</strain>
    </source>
</reference>
<dbReference type="Proteomes" id="UP000238916">
    <property type="component" value="Unassembled WGS sequence"/>
</dbReference>
<organism evidence="1 2">
    <name type="scientific">Candidatus Desulfosporosinus infrequens</name>
    <dbReference type="NCBI Taxonomy" id="2043169"/>
    <lineage>
        <taxon>Bacteria</taxon>
        <taxon>Bacillati</taxon>
        <taxon>Bacillota</taxon>
        <taxon>Clostridia</taxon>
        <taxon>Eubacteriales</taxon>
        <taxon>Desulfitobacteriaceae</taxon>
        <taxon>Desulfosporosinus</taxon>
    </lineage>
</organism>
<evidence type="ECO:0000313" key="2">
    <source>
        <dbReference type="Proteomes" id="UP000238916"/>
    </source>
</evidence>
<protein>
    <submittedName>
        <fullName evidence="1">Uncharacterized protein</fullName>
    </submittedName>
</protein>
<gene>
    <name evidence="1" type="ORF">SBF1_4820010</name>
</gene>
<dbReference type="AlphaFoldDB" id="A0A2U3LF71"/>